<evidence type="ECO:0000313" key="2">
    <source>
        <dbReference type="EMBL" id="SBS02500.1"/>
    </source>
</evidence>
<organism evidence="2">
    <name type="scientific">Nothobranchius rachovii</name>
    <name type="common">bluefin notho</name>
    <dbReference type="NCBI Taxonomy" id="451742"/>
    <lineage>
        <taxon>Eukaryota</taxon>
        <taxon>Metazoa</taxon>
        <taxon>Chordata</taxon>
        <taxon>Craniata</taxon>
        <taxon>Vertebrata</taxon>
        <taxon>Euteleostomi</taxon>
        <taxon>Actinopterygii</taxon>
        <taxon>Neopterygii</taxon>
        <taxon>Teleostei</taxon>
        <taxon>Neoteleostei</taxon>
        <taxon>Acanthomorphata</taxon>
        <taxon>Ovalentaria</taxon>
        <taxon>Atherinomorphae</taxon>
        <taxon>Cyprinodontiformes</taxon>
        <taxon>Nothobranchiidae</taxon>
        <taxon>Nothobranchius</taxon>
    </lineage>
</organism>
<dbReference type="EMBL" id="HAEH01015341">
    <property type="protein sequence ID" value="SBS02500.1"/>
    <property type="molecule type" value="Transcribed_RNA"/>
</dbReference>
<accession>A0A1A8R8X6</accession>
<gene>
    <name evidence="2" type="primary">Nfu_g_1_002427</name>
</gene>
<protein>
    <submittedName>
        <fullName evidence="2">Uncharacterized protein</fullName>
    </submittedName>
</protein>
<feature type="non-terminal residue" evidence="2">
    <location>
        <position position="87"/>
    </location>
</feature>
<feature type="non-terminal residue" evidence="2">
    <location>
        <position position="1"/>
    </location>
</feature>
<reference evidence="2" key="2">
    <citation type="submission" date="2016-06" db="EMBL/GenBank/DDBJ databases">
        <title>The genome of a short-lived fish provides insights into sex chromosome evolution and the genetic control of aging.</title>
        <authorList>
            <person name="Reichwald K."/>
            <person name="Felder M."/>
            <person name="Petzold A."/>
            <person name="Koch P."/>
            <person name="Groth M."/>
            <person name="Platzer M."/>
        </authorList>
    </citation>
    <scope>NUCLEOTIDE SEQUENCE</scope>
    <source>
        <tissue evidence="2">Brain</tissue>
    </source>
</reference>
<evidence type="ECO:0000256" key="1">
    <source>
        <dbReference type="SAM" id="MobiDB-lite"/>
    </source>
</evidence>
<sequence>DKGHTFEEDNVHILDRQDRWLVGGVKAAIDDKQETATLNRGGGLRVHPSSTYKAALNRSHRPAPHQNSPPHTRGGLAFTRSFSLISN</sequence>
<dbReference type="AlphaFoldDB" id="A0A1A8R8X6"/>
<feature type="region of interest" description="Disordered" evidence="1">
    <location>
        <begin position="57"/>
        <end position="78"/>
    </location>
</feature>
<name>A0A1A8R8X6_9TELE</name>
<proteinExistence type="predicted"/>
<reference evidence="2" key="1">
    <citation type="submission" date="2016-05" db="EMBL/GenBank/DDBJ databases">
        <authorList>
            <person name="Lavstsen T."/>
            <person name="Jespersen J.S."/>
        </authorList>
    </citation>
    <scope>NUCLEOTIDE SEQUENCE</scope>
    <source>
        <tissue evidence="2">Brain</tissue>
    </source>
</reference>